<evidence type="ECO:0008006" key="3">
    <source>
        <dbReference type="Google" id="ProtNLM"/>
    </source>
</evidence>
<reference evidence="1 2" key="1">
    <citation type="submission" date="2018-06" db="EMBL/GenBank/DDBJ databases">
        <title>Complete Genomes of Monosporascus.</title>
        <authorList>
            <person name="Robinson A.J."/>
            <person name="Natvig D.O."/>
        </authorList>
    </citation>
    <scope>NUCLEOTIDE SEQUENCE [LARGE SCALE GENOMIC DNA]</scope>
    <source>
        <strain evidence="1 2">CBS 609.92</strain>
    </source>
</reference>
<dbReference type="Proteomes" id="UP000294003">
    <property type="component" value="Unassembled WGS sequence"/>
</dbReference>
<protein>
    <recommendedName>
        <fullName evidence="3">Fungal N-terminal domain-containing protein</fullName>
    </recommendedName>
</protein>
<accession>A0ABY0GZS0</accession>
<organism evidence="1 2">
    <name type="scientific">Monosporascus cannonballus</name>
    <dbReference type="NCBI Taxonomy" id="155416"/>
    <lineage>
        <taxon>Eukaryota</taxon>
        <taxon>Fungi</taxon>
        <taxon>Dikarya</taxon>
        <taxon>Ascomycota</taxon>
        <taxon>Pezizomycotina</taxon>
        <taxon>Sordariomycetes</taxon>
        <taxon>Xylariomycetidae</taxon>
        <taxon>Xylariales</taxon>
        <taxon>Xylariales incertae sedis</taxon>
        <taxon>Monosporascus</taxon>
    </lineage>
</organism>
<dbReference type="EMBL" id="QJNS01000257">
    <property type="protein sequence ID" value="RYO81224.1"/>
    <property type="molecule type" value="Genomic_DNA"/>
</dbReference>
<name>A0ABY0GZS0_9PEZI</name>
<comment type="caution">
    <text evidence="1">The sequence shown here is derived from an EMBL/GenBank/DDBJ whole genome shotgun (WGS) entry which is preliminary data.</text>
</comment>
<gene>
    <name evidence="1" type="ORF">DL762_007222</name>
</gene>
<evidence type="ECO:0000313" key="1">
    <source>
        <dbReference type="EMBL" id="RYO81224.1"/>
    </source>
</evidence>
<evidence type="ECO:0000313" key="2">
    <source>
        <dbReference type="Proteomes" id="UP000294003"/>
    </source>
</evidence>
<sequence length="148" mass="16020">MADPISIVGLAAGLASLGIQVCGGITSYLDAIKCRADDIDSVRRQVKSFESVLAVIQTALNQVDSSHRVSAAAVAECFQSCETELKALDTFVSGLTGGVTPQVNFRDKLKEQTRKLTYAFNRSKLNQLEDKLDRVNRIFQTALQGLGL</sequence>
<keyword evidence="2" id="KW-1185">Reference proteome</keyword>
<proteinExistence type="predicted"/>